<dbReference type="AlphaFoldDB" id="A0AAN8X395"/>
<name>A0AAN8X395_HALRR</name>
<feature type="non-terminal residue" evidence="1">
    <location>
        <position position="84"/>
    </location>
</feature>
<accession>A0AAN8X395</accession>
<protein>
    <submittedName>
        <fullName evidence="1">Uncharacterized protein</fullName>
    </submittedName>
</protein>
<sequence length="84" mass="9234">HAPSSTTKPSISNIMPVAMLLASHHTTPPLILEHSTSLLLSLQSLLFPQHPKHHHYFPLTAPSHLIPLRDCKPSEVIPQWVGGP</sequence>
<dbReference type="EMBL" id="JAXCGZ010010910">
    <property type="protein sequence ID" value="KAK7075386.1"/>
    <property type="molecule type" value="Genomic_DNA"/>
</dbReference>
<comment type="caution">
    <text evidence="1">The sequence shown here is derived from an EMBL/GenBank/DDBJ whole genome shotgun (WGS) entry which is preliminary data.</text>
</comment>
<feature type="non-terminal residue" evidence="1">
    <location>
        <position position="1"/>
    </location>
</feature>
<evidence type="ECO:0000313" key="2">
    <source>
        <dbReference type="Proteomes" id="UP001381693"/>
    </source>
</evidence>
<dbReference type="Proteomes" id="UP001381693">
    <property type="component" value="Unassembled WGS sequence"/>
</dbReference>
<proteinExistence type="predicted"/>
<keyword evidence="2" id="KW-1185">Reference proteome</keyword>
<gene>
    <name evidence="1" type="ORF">SK128_027283</name>
</gene>
<organism evidence="1 2">
    <name type="scientific">Halocaridina rubra</name>
    <name type="common">Hawaiian red shrimp</name>
    <dbReference type="NCBI Taxonomy" id="373956"/>
    <lineage>
        <taxon>Eukaryota</taxon>
        <taxon>Metazoa</taxon>
        <taxon>Ecdysozoa</taxon>
        <taxon>Arthropoda</taxon>
        <taxon>Crustacea</taxon>
        <taxon>Multicrustacea</taxon>
        <taxon>Malacostraca</taxon>
        <taxon>Eumalacostraca</taxon>
        <taxon>Eucarida</taxon>
        <taxon>Decapoda</taxon>
        <taxon>Pleocyemata</taxon>
        <taxon>Caridea</taxon>
        <taxon>Atyoidea</taxon>
        <taxon>Atyidae</taxon>
        <taxon>Halocaridina</taxon>
    </lineage>
</organism>
<reference evidence="1 2" key="1">
    <citation type="submission" date="2023-11" db="EMBL/GenBank/DDBJ databases">
        <title>Halocaridina rubra genome assembly.</title>
        <authorList>
            <person name="Smith C."/>
        </authorList>
    </citation>
    <scope>NUCLEOTIDE SEQUENCE [LARGE SCALE GENOMIC DNA]</scope>
    <source>
        <strain evidence="1">EP-1</strain>
        <tissue evidence="1">Whole</tissue>
    </source>
</reference>
<evidence type="ECO:0000313" key="1">
    <source>
        <dbReference type="EMBL" id="KAK7075386.1"/>
    </source>
</evidence>